<dbReference type="AlphaFoldDB" id="A0AA38WXR7"/>
<gene>
    <name evidence="2" type="ORF">H2200_012398</name>
</gene>
<evidence type="ECO:0000313" key="3">
    <source>
        <dbReference type="Proteomes" id="UP001172673"/>
    </source>
</evidence>
<accession>A0AA38WXR7</accession>
<evidence type="ECO:0000256" key="1">
    <source>
        <dbReference type="SAM" id="MobiDB-lite"/>
    </source>
</evidence>
<evidence type="ECO:0000313" key="2">
    <source>
        <dbReference type="EMBL" id="KAJ9603103.1"/>
    </source>
</evidence>
<dbReference type="EMBL" id="JAPDRK010000023">
    <property type="protein sequence ID" value="KAJ9603103.1"/>
    <property type="molecule type" value="Genomic_DNA"/>
</dbReference>
<protein>
    <submittedName>
        <fullName evidence="2">Uncharacterized protein</fullName>
    </submittedName>
</protein>
<dbReference type="Proteomes" id="UP001172673">
    <property type="component" value="Unassembled WGS sequence"/>
</dbReference>
<proteinExistence type="predicted"/>
<reference evidence="2" key="1">
    <citation type="submission" date="2022-10" db="EMBL/GenBank/DDBJ databases">
        <title>Culturing micro-colonial fungi from biological soil crusts in the Mojave desert and describing Neophaeococcomyces mojavensis, and introducing the new genera and species Taxawa tesnikishii.</title>
        <authorList>
            <person name="Kurbessoian T."/>
            <person name="Stajich J.E."/>
        </authorList>
    </citation>
    <scope>NUCLEOTIDE SEQUENCE</scope>
    <source>
        <strain evidence="2">TK_41</strain>
    </source>
</reference>
<organism evidence="2 3">
    <name type="scientific">Cladophialophora chaetospira</name>
    <dbReference type="NCBI Taxonomy" id="386627"/>
    <lineage>
        <taxon>Eukaryota</taxon>
        <taxon>Fungi</taxon>
        <taxon>Dikarya</taxon>
        <taxon>Ascomycota</taxon>
        <taxon>Pezizomycotina</taxon>
        <taxon>Eurotiomycetes</taxon>
        <taxon>Chaetothyriomycetidae</taxon>
        <taxon>Chaetothyriales</taxon>
        <taxon>Herpotrichiellaceae</taxon>
        <taxon>Cladophialophora</taxon>
    </lineage>
</organism>
<comment type="caution">
    <text evidence="2">The sequence shown here is derived from an EMBL/GenBank/DDBJ whole genome shotgun (WGS) entry which is preliminary data.</text>
</comment>
<name>A0AA38WXR7_9EURO</name>
<feature type="compositionally biased region" description="Polar residues" evidence="1">
    <location>
        <begin position="41"/>
        <end position="66"/>
    </location>
</feature>
<keyword evidence="3" id="KW-1185">Reference proteome</keyword>
<feature type="region of interest" description="Disordered" evidence="1">
    <location>
        <begin position="298"/>
        <end position="333"/>
    </location>
</feature>
<sequence>MAGSLDLTDTDLSDLSDRYPDIKFDVADDFVPDCTISEHFSSPCSNSTDHDATPTSKKNTASTAHTTPLRPLSHCAPESDIPTLDLFLEDISNADLPLISKEGFACLAQEMTILGALLVPESGDLHAGSIKSNKPKIHHQTQMMLSQLQKARDRVTDEIDNVDWIITRAPFTVEPAHEDLWCNYRQRGQLISQYTVLPCRTEKSMLEELTHIFDAYVYHSFLELLALGQVDAEIEDAINGLYDVLMTLLHNYNRWMTAMQDLKQNHMQPYMKKIRKSPEIRRDIAEAEFVKMMAKASIGSPEAPGMQPADERTIQELNLSTSRRYAPIPRRTE</sequence>
<feature type="region of interest" description="Disordered" evidence="1">
    <location>
        <begin position="41"/>
        <end position="76"/>
    </location>
</feature>